<proteinExistence type="predicted"/>
<dbReference type="AlphaFoldDB" id="A0A916JMC8"/>
<dbReference type="NCBIfam" id="TIGR03519">
    <property type="entry name" value="T9SS_PorP_fam"/>
    <property type="match status" value="1"/>
</dbReference>
<accession>A0A916JMC8</accession>
<dbReference type="RefSeq" id="WP_258541548.1">
    <property type="nucleotide sequence ID" value="NZ_OU015584.1"/>
</dbReference>
<reference evidence="1" key="1">
    <citation type="submission" date="2021-04" db="EMBL/GenBank/DDBJ databases">
        <authorList>
            <person name="Rodrigo-Torres L."/>
            <person name="Arahal R. D."/>
            <person name="Lucena T."/>
        </authorList>
    </citation>
    <scope>NUCLEOTIDE SEQUENCE</scope>
    <source>
        <strain evidence="1">AS29M-1</strain>
    </source>
</reference>
<evidence type="ECO:0000313" key="1">
    <source>
        <dbReference type="EMBL" id="CAG5080508.1"/>
    </source>
</evidence>
<dbReference type="EMBL" id="OU015584">
    <property type="protein sequence ID" value="CAG5080508.1"/>
    <property type="molecule type" value="Genomic_DNA"/>
</dbReference>
<name>A0A916JMC8_9FLAO</name>
<keyword evidence="2" id="KW-1185">Reference proteome</keyword>
<dbReference type="Pfam" id="PF11751">
    <property type="entry name" value="PorP_SprF"/>
    <property type="match status" value="1"/>
</dbReference>
<organism evidence="1 2">
    <name type="scientific">Parvicella tangerina</name>
    <dbReference type="NCBI Taxonomy" id="2829795"/>
    <lineage>
        <taxon>Bacteria</taxon>
        <taxon>Pseudomonadati</taxon>
        <taxon>Bacteroidota</taxon>
        <taxon>Flavobacteriia</taxon>
        <taxon>Flavobacteriales</taxon>
        <taxon>Parvicellaceae</taxon>
        <taxon>Parvicella</taxon>
    </lineage>
</organism>
<dbReference type="InterPro" id="IPR019861">
    <property type="entry name" value="PorP/SprF_Bacteroidetes"/>
</dbReference>
<dbReference type="KEGG" id="ptan:CRYO30217_01348"/>
<gene>
    <name evidence="1" type="ORF">CRYO30217_01348</name>
</gene>
<evidence type="ECO:0008006" key="3">
    <source>
        <dbReference type="Google" id="ProtNLM"/>
    </source>
</evidence>
<sequence>MIINTKNIVRVGTLVLLFIAGGNMTEVKAQDPEFTQFYANPLYLNPALAGSKRCPRIGLNYRNQWPNLTGSFVTSSASYDQFVDGLNGGIGFYAMSDNAANTLKTTRAAFMYSYKIPLTRKFSINLAAEAAFFQKSIDVNKLTFGDMIDPRRGFVYQTSDIVPGNSVSNVDFSAGILGYTDVFYFGAAAHHLTEPNESLLGNQGDQNARLPMKITGHAGAMIPLNNTGGSYSKGNTFISPNILYRQQGTFTQLNMGLYIKSGALTYGVWYRNKDAFIATVGIETNNFRMGYSYDVTLSKLGIASGGSHEVSLGIVFPCKPKRKRYRTISCPSF</sequence>
<protein>
    <recommendedName>
        <fullName evidence="3">Type IX secretion system membrane protein PorP/SprF</fullName>
    </recommendedName>
</protein>
<evidence type="ECO:0000313" key="2">
    <source>
        <dbReference type="Proteomes" id="UP000683507"/>
    </source>
</evidence>
<dbReference type="Proteomes" id="UP000683507">
    <property type="component" value="Chromosome"/>
</dbReference>